<dbReference type="Proteomes" id="UP001642482">
    <property type="component" value="Unassembled WGS sequence"/>
</dbReference>
<dbReference type="EMBL" id="CAWUHD010000098">
    <property type="protein sequence ID" value="CAK7230983.1"/>
    <property type="molecule type" value="Genomic_DNA"/>
</dbReference>
<keyword evidence="3" id="KW-0378">Hydrolase</keyword>
<evidence type="ECO:0000256" key="1">
    <source>
        <dbReference type="ARBA" id="ARBA00007749"/>
    </source>
</evidence>
<accession>A0ABP0CFZ5</accession>
<evidence type="ECO:0000256" key="2">
    <source>
        <dbReference type="ARBA" id="ARBA00022723"/>
    </source>
</evidence>
<keyword evidence="4" id="KW-0862">Zinc</keyword>
<keyword evidence="6" id="KW-1185">Reference proteome</keyword>
<evidence type="ECO:0000313" key="6">
    <source>
        <dbReference type="Proteomes" id="UP001642482"/>
    </source>
</evidence>
<comment type="caution">
    <text evidence="5">The sequence shown here is derived from an EMBL/GenBank/DDBJ whole genome shotgun (WGS) entry which is preliminary data.</text>
</comment>
<dbReference type="InterPro" id="IPR051013">
    <property type="entry name" value="MBL_superfamily_lactonases"/>
</dbReference>
<comment type="similarity">
    <text evidence="1">Belongs to the metallo-beta-lactamase superfamily.</text>
</comment>
<sequence>MSSTSDTLVAAAPAPSLNIPNGATVSVKIIDTTSTIKLPLENIMGPHLLESDWKGRNLVELEFNSGLKIGQFRAIDYFHDGSFYLLDAPGHAVGHTCALARVTKGGDGGSDTFVLMAGDTCHHGGQWKPNQYLPLPSEVAIKSATRGRPVCPGILLQGVHRNNSATTGFYEMAPSFPNNYTDAKNSIQSMQEFDAAQNVLVIIAHDCAPLEPESGFTFFPHGSLNNWKAEKLDERIRWNFLDDFAPAAEKNVKQETTLKGGLVYK</sequence>
<dbReference type="Gene3D" id="3.60.15.10">
    <property type="entry name" value="Ribonuclease Z/Hydroxyacylglutathione hydrolase-like"/>
    <property type="match status" value="1"/>
</dbReference>
<dbReference type="PANTHER" id="PTHR42978">
    <property type="entry name" value="QUORUM-QUENCHING LACTONASE YTNP-RELATED-RELATED"/>
    <property type="match status" value="1"/>
</dbReference>
<reference evidence="5 6" key="1">
    <citation type="submission" date="2024-01" db="EMBL/GenBank/DDBJ databases">
        <authorList>
            <person name="Allen C."/>
            <person name="Tagirdzhanova G."/>
        </authorList>
    </citation>
    <scope>NUCLEOTIDE SEQUENCE [LARGE SCALE GENOMIC DNA]</scope>
</reference>
<dbReference type="SUPFAM" id="SSF56281">
    <property type="entry name" value="Metallo-hydrolase/oxidoreductase"/>
    <property type="match status" value="1"/>
</dbReference>
<evidence type="ECO:0000256" key="4">
    <source>
        <dbReference type="ARBA" id="ARBA00022833"/>
    </source>
</evidence>
<gene>
    <name evidence="5" type="ORF">SEUCBS140593_007772</name>
</gene>
<protein>
    <submittedName>
        <fullName evidence="5">Uncharacterized protein</fullName>
    </submittedName>
</protein>
<organism evidence="5 6">
    <name type="scientific">Sporothrix eucalyptigena</name>
    <dbReference type="NCBI Taxonomy" id="1812306"/>
    <lineage>
        <taxon>Eukaryota</taxon>
        <taxon>Fungi</taxon>
        <taxon>Dikarya</taxon>
        <taxon>Ascomycota</taxon>
        <taxon>Pezizomycotina</taxon>
        <taxon>Sordariomycetes</taxon>
        <taxon>Sordariomycetidae</taxon>
        <taxon>Ophiostomatales</taxon>
        <taxon>Ophiostomataceae</taxon>
        <taxon>Sporothrix</taxon>
    </lineage>
</organism>
<name>A0ABP0CFZ5_9PEZI</name>
<evidence type="ECO:0000313" key="5">
    <source>
        <dbReference type="EMBL" id="CAK7230983.1"/>
    </source>
</evidence>
<evidence type="ECO:0000256" key="3">
    <source>
        <dbReference type="ARBA" id="ARBA00022801"/>
    </source>
</evidence>
<dbReference type="InterPro" id="IPR036866">
    <property type="entry name" value="RibonucZ/Hydroxyglut_hydro"/>
</dbReference>
<proteinExistence type="inferred from homology"/>
<dbReference type="PANTHER" id="PTHR42978:SF5">
    <property type="entry name" value="METALLO-BETA-LACTAMASE DOMAIN-CONTAINING PROTEIN"/>
    <property type="match status" value="1"/>
</dbReference>
<keyword evidence="2" id="KW-0479">Metal-binding</keyword>